<evidence type="ECO:0000256" key="1">
    <source>
        <dbReference type="ARBA" id="ARBA00008690"/>
    </source>
</evidence>
<sequence>MGEFVDCIGMESRVDLKPDVETPKLHGGGVCLRRRSEAAEKGYPPPMQHEAWVMRKYYTNDGRLIIKEEKPERGEYFQAHRCNGRLVLNMVPVDVDVSDQPPPCAVERCEEEEVGGGESSGDGIDDGVEGLEEGDDQTVEEASSECYKGNTCGGFRVAVPAFKAVIT</sequence>
<dbReference type="InterPro" id="IPR021410">
    <property type="entry name" value="FAF"/>
</dbReference>
<dbReference type="PANTHER" id="PTHR33155:SF75">
    <property type="entry name" value="OS02G0750800 PROTEIN"/>
    <property type="match status" value="1"/>
</dbReference>
<dbReference type="AlphaFoldDB" id="A0A2Z7B3H2"/>
<name>A0A2Z7B3H2_9LAMI</name>
<proteinExistence type="inferred from homology"/>
<feature type="domain" description="FAF" evidence="3">
    <location>
        <begin position="43"/>
        <end position="90"/>
    </location>
</feature>
<accession>A0A2Z7B3H2</accession>
<gene>
    <name evidence="4" type="ORF">F511_13726</name>
</gene>
<feature type="compositionally biased region" description="Acidic residues" evidence="2">
    <location>
        <begin position="123"/>
        <end position="133"/>
    </location>
</feature>
<dbReference type="PANTHER" id="PTHR33155">
    <property type="entry name" value="FANTASTIC FOUR-LIKE PROTEIN (DUF3049)"/>
    <property type="match status" value="1"/>
</dbReference>
<organism evidence="4 5">
    <name type="scientific">Dorcoceras hygrometricum</name>
    <dbReference type="NCBI Taxonomy" id="472368"/>
    <lineage>
        <taxon>Eukaryota</taxon>
        <taxon>Viridiplantae</taxon>
        <taxon>Streptophyta</taxon>
        <taxon>Embryophyta</taxon>
        <taxon>Tracheophyta</taxon>
        <taxon>Spermatophyta</taxon>
        <taxon>Magnoliopsida</taxon>
        <taxon>eudicotyledons</taxon>
        <taxon>Gunneridae</taxon>
        <taxon>Pentapetalae</taxon>
        <taxon>asterids</taxon>
        <taxon>lamiids</taxon>
        <taxon>Lamiales</taxon>
        <taxon>Gesneriaceae</taxon>
        <taxon>Didymocarpoideae</taxon>
        <taxon>Trichosporeae</taxon>
        <taxon>Loxocarpinae</taxon>
        <taxon>Dorcoceras</taxon>
    </lineage>
</organism>
<dbReference type="OrthoDB" id="1928183at2759"/>
<dbReference type="Proteomes" id="UP000250235">
    <property type="component" value="Unassembled WGS sequence"/>
</dbReference>
<evidence type="ECO:0000256" key="2">
    <source>
        <dbReference type="SAM" id="MobiDB-lite"/>
    </source>
</evidence>
<comment type="similarity">
    <text evidence="1">Belongs to the fantastic four family.</text>
</comment>
<evidence type="ECO:0000313" key="4">
    <source>
        <dbReference type="EMBL" id="KZV28931.1"/>
    </source>
</evidence>
<dbReference type="InterPro" id="IPR046431">
    <property type="entry name" value="FAF_dom"/>
</dbReference>
<keyword evidence="5" id="KW-1185">Reference proteome</keyword>
<evidence type="ECO:0000313" key="5">
    <source>
        <dbReference type="Proteomes" id="UP000250235"/>
    </source>
</evidence>
<feature type="region of interest" description="Disordered" evidence="2">
    <location>
        <begin position="111"/>
        <end position="133"/>
    </location>
</feature>
<protein>
    <submittedName>
        <fullName evidence="4">Protein FANTASTIC FOUR 1</fullName>
    </submittedName>
</protein>
<evidence type="ECO:0000259" key="3">
    <source>
        <dbReference type="Pfam" id="PF11250"/>
    </source>
</evidence>
<dbReference type="EMBL" id="KV010000">
    <property type="protein sequence ID" value="KZV28931.1"/>
    <property type="molecule type" value="Genomic_DNA"/>
</dbReference>
<reference evidence="4 5" key="1">
    <citation type="journal article" date="2015" name="Proc. Natl. Acad. Sci. U.S.A.">
        <title>The resurrection genome of Boea hygrometrica: A blueprint for survival of dehydration.</title>
        <authorList>
            <person name="Xiao L."/>
            <person name="Yang G."/>
            <person name="Zhang L."/>
            <person name="Yang X."/>
            <person name="Zhao S."/>
            <person name="Ji Z."/>
            <person name="Zhou Q."/>
            <person name="Hu M."/>
            <person name="Wang Y."/>
            <person name="Chen M."/>
            <person name="Xu Y."/>
            <person name="Jin H."/>
            <person name="Xiao X."/>
            <person name="Hu G."/>
            <person name="Bao F."/>
            <person name="Hu Y."/>
            <person name="Wan P."/>
            <person name="Li L."/>
            <person name="Deng X."/>
            <person name="Kuang T."/>
            <person name="Xiang C."/>
            <person name="Zhu J.K."/>
            <person name="Oliver M.J."/>
            <person name="He Y."/>
        </authorList>
    </citation>
    <scope>NUCLEOTIDE SEQUENCE [LARGE SCALE GENOMIC DNA]</scope>
    <source>
        <strain evidence="5">cv. XS01</strain>
    </source>
</reference>
<dbReference type="Pfam" id="PF11250">
    <property type="entry name" value="FAF"/>
    <property type="match status" value="1"/>
</dbReference>